<evidence type="ECO:0000256" key="2">
    <source>
        <dbReference type="ARBA" id="ARBA00022723"/>
    </source>
</evidence>
<evidence type="ECO:0000259" key="6">
    <source>
        <dbReference type="PROSITE" id="PS51296"/>
    </source>
</evidence>
<dbReference type="PANTHER" id="PTHR13847">
    <property type="entry name" value="SARCOSINE DEHYDROGENASE-RELATED"/>
    <property type="match status" value="1"/>
</dbReference>
<dbReference type="eggNOG" id="COG0665">
    <property type="taxonomic scope" value="Bacteria"/>
</dbReference>
<keyword evidence="5" id="KW-1015">Disulfide bond</keyword>
<evidence type="ECO:0000256" key="1">
    <source>
        <dbReference type="ARBA" id="ARBA00022714"/>
    </source>
</evidence>
<keyword evidence="3" id="KW-0408">Iron</keyword>
<dbReference type="SUPFAM" id="SSF50022">
    <property type="entry name" value="ISP domain"/>
    <property type="match status" value="1"/>
</dbReference>
<dbReference type="InterPro" id="IPR038010">
    <property type="entry name" value="YhfW_C"/>
</dbReference>
<gene>
    <name evidence="7" type="ORF">BA70_08225</name>
</gene>
<keyword evidence="1" id="KW-0001">2Fe-2S</keyword>
<dbReference type="Gene3D" id="3.30.9.10">
    <property type="entry name" value="D-Amino Acid Oxidase, subunit A, domain 2"/>
    <property type="match status" value="1"/>
</dbReference>
<dbReference type="GO" id="GO:0046872">
    <property type="term" value="F:metal ion binding"/>
    <property type="evidence" value="ECO:0007669"/>
    <property type="project" value="UniProtKB-KW"/>
</dbReference>
<dbReference type="EMBL" id="JOTP01000020">
    <property type="protein sequence ID" value="KEP25587.1"/>
    <property type="molecule type" value="Genomic_DNA"/>
</dbReference>
<dbReference type="GO" id="GO:0005737">
    <property type="term" value="C:cytoplasm"/>
    <property type="evidence" value="ECO:0007669"/>
    <property type="project" value="TreeGrafter"/>
</dbReference>
<dbReference type="GO" id="GO:0004497">
    <property type="term" value="F:monooxygenase activity"/>
    <property type="evidence" value="ECO:0007669"/>
    <property type="project" value="UniProtKB-ARBA"/>
</dbReference>
<feature type="domain" description="Rieske" evidence="6">
    <location>
        <begin position="423"/>
        <end position="510"/>
    </location>
</feature>
<dbReference type="GO" id="GO:0016705">
    <property type="term" value="F:oxidoreductase activity, acting on paired donors, with incorporation or reduction of molecular oxygen"/>
    <property type="evidence" value="ECO:0007669"/>
    <property type="project" value="UniProtKB-ARBA"/>
</dbReference>
<dbReference type="PROSITE" id="PS51296">
    <property type="entry name" value="RIESKE"/>
    <property type="match status" value="1"/>
</dbReference>
<keyword evidence="2" id="KW-0479">Metal-binding</keyword>
<organism evidence="7 8">
    <name type="scientific">Bacillus zhangzhouensis</name>
    <dbReference type="NCBI Taxonomy" id="1178540"/>
    <lineage>
        <taxon>Bacteria</taxon>
        <taxon>Bacillati</taxon>
        <taxon>Bacillota</taxon>
        <taxon>Bacilli</taxon>
        <taxon>Bacillales</taxon>
        <taxon>Bacillaceae</taxon>
        <taxon>Bacillus</taxon>
    </lineage>
</organism>
<dbReference type="InterPro" id="IPR036922">
    <property type="entry name" value="Rieske_2Fe-2S_sf"/>
</dbReference>
<dbReference type="InterPro" id="IPR006076">
    <property type="entry name" value="FAD-dep_OxRdtase"/>
</dbReference>
<dbReference type="InterPro" id="IPR005805">
    <property type="entry name" value="Rieske_Fe-S_prot_C"/>
</dbReference>
<dbReference type="Gene3D" id="2.102.10.10">
    <property type="entry name" value="Rieske [2Fe-2S] iron-sulphur domain"/>
    <property type="match status" value="1"/>
</dbReference>
<dbReference type="PANTHER" id="PTHR13847:SF274">
    <property type="entry name" value="RIESKE 2FE-2S IRON-SULFUR PROTEIN YHFW-RELATED"/>
    <property type="match status" value="1"/>
</dbReference>
<dbReference type="InterPro" id="IPR036188">
    <property type="entry name" value="FAD/NAD-bd_sf"/>
</dbReference>
<dbReference type="RefSeq" id="WP_034323651.1">
    <property type="nucleotide sequence ID" value="NZ_JOTP01000020.1"/>
</dbReference>
<dbReference type="Pfam" id="PF00355">
    <property type="entry name" value="Rieske"/>
    <property type="match status" value="1"/>
</dbReference>
<proteinExistence type="predicted"/>
<dbReference type="OrthoDB" id="9767869at2"/>
<dbReference type="GO" id="GO:0051537">
    <property type="term" value="F:2 iron, 2 sulfur cluster binding"/>
    <property type="evidence" value="ECO:0007669"/>
    <property type="project" value="UniProtKB-KW"/>
</dbReference>
<evidence type="ECO:0000256" key="4">
    <source>
        <dbReference type="ARBA" id="ARBA00023014"/>
    </source>
</evidence>
<dbReference type="CDD" id="cd03477">
    <property type="entry name" value="Rieske_YhfW_C"/>
    <property type="match status" value="1"/>
</dbReference>
<dbReference type="FunFam" id="2.102.10.10:FF:000014">
    <property type="entry name" value="Oxidoreductase, FAD dependent"/>
    <property type="match status" value="1"/>
</dbReference>
<reference evidence="7 8" key="1">
    <citation type="submission" date="2012-09" db="EMBL/GenBank/DDBJ databases">
        <title>Genome Sequence of Bacillus sp. DW5-4.</title>
        <authorList>
            <person name="Lai Q."/>
            <person name="Liu Y."/>
            <person name="Shao Z."/>
        </authorList>
    </citation>
    <scope>NUCLEOTIDE SEQUENCE [LARGE SCALE GENOMIC DNA]</scope>
    <source>
        <strain evidence="7 8">DW5-4</strain>
    </source>
</reference>
<dbReference type="GO" id="GO:0016020">
    <property type="term" value="C:membrane"/>
    <property type="evidence" value="ECO:0007669"/>
    <property type="project" value="InterPro"/>
</dbReference>
<evidence type="ECO:0000256" key="3">
    <source>
        <dbReference type="ARBA" id="ARBA00023004"/>
    </source>
</evidence>
<name>A0A081L8L1_9BACI</name>
<keyword evidence="4" id="KW-0411">Iron-sulfur</keyword>
<evidence type="ECO:0000256" key="5">
    <source>
        <dbReference type="ARBA" id="ARBA00023157"/>
    </source>
</evidence>
<comment type="caution">
    <text evidence="7">The sequence shown here is derived from an EMBL/GenBank/DDBJ whole genome shotgun (WGS) entry which is preliminary data.</text>
</comment>
<dbReference type="PRINTS" id="PR00162">
    <property type="entry name" value="RIESKE"/>
</dbReference>
<dbReference type="AlphaFoldDB" id="A0A081L8L1"/>
<dbReference type="InterPro" id="IPR017941">
    <property type="entry name" value="Rieske_2Fe-2S"/>
</dbReference>
<dbReference type="Gene3D" id="3.50.50.60">
    <property type="entry name" value="FAD/NAD(P)-binding domain"/>
    <property type="match status" value="1"/>
</dbReference>
<keyword evidence="8" id="KW-1185">Reference proteome</keyword>
<sequence length="510" mass="56948">MEQEHKGMNQAKSLWLAESQKHSFPSATEDLTADVIIVGGGITGIATAFDMTERGLDVIIIDADQLLQGTTGHTTAKITSQHDVYYHELIQQIGMPKARLYVEANEKAKELIQARINEHQIKCQLEIKDAYLYTKEERGVKKLKKELDAYKQLGIDREWKTELPFDTDIKAALAMTQQAQFHPLHYLNALIDQLIERGVRIFEQTTAVDVKEGKRPAVVTKSGHHLTGRYIISCSHFPFYDGKGLYFTRIHPEQSYIVAAKTTKPLSGGMYLGIDQPAHSLRTAKLHGEEVVLIGGEGHKTGQGGDESAHYEALEKFGDDTLGIEEVLYRWSTHDMVTMDQIPYIGHLTKHHPNIFVATGFRKWGMTTSHVAATLIGDLIEGKSNPYESIFTPSRLVSDSFIKDFMKENTNVATNLVSGKLKRTDQTIDDLKPGEGGIVSYEHKKCGAFKSENGNVFLVDTTCTHLGCEVAWNNSDRTWDCPCHGSRFSITGDVVAGPAKKPLKRSYKEQ</sequence>
<dbReference type="Pfam" id="PF01266">
    <property type="entry name" value="DAO"/>
    <property type="match status" value="1"/>
</dbReference>
<accession>A0A081L8L1</accession>
<protein>
    <submittedName>
        <fullName evidence="7">(2Fe-2S)-binding protein</fullName>
    </submittedName>
</protein>
<dbReference type="Proteomes" id="UP000028091">
    <property type="component" value="Unassembled WGS sequence"/>
</dbReference>
<evidence type="ECO:0000313" key="8">
    <source>
        <dbReference type="Proteomes" id="UP000028091"/>
    </source>
</evidence>
<evidence type="ECO:0000313" key="7">
    <source>
        <dbReference type="EMBL" id="KEP25587.1"/>
    </source>
</evidence>
<dbReference type="SUPFAM" id="SSF51905">
    <property type="entry name" value="FAD/NAD(P)-binding domain"/>
    <property type="match status" value="1"/>
</dbReference>
<dbReference type="eggNOG" id="COG0723">
    <property type="taxonomic scope" value="Bacteria"/>
</dbReference>